<feature type="transmembrane region" description="Helical" evidence="1">
    <location>
        <begin position="76"/>
        <end position="98"/>
    </location>
</feature>
<dbReference type="AlphaFoldDB" id="A0A1Y6ESL4"/>
<keyword evidence="1" id="KW-0812">Transmembrane</keyword>
<keyword evidence="1" id="KW-1133">Transmembrane helix</keyword>
<dbReference type="EMBL" id="FXWK01000001">
    <property type="protein sequence ID" value="SMQ63950.1"/>
    <property type="molecule type" value="Genomic_DNA"/>
</dbReference>
<evidence type="ECO:0000313" key="2">
    <source>
        <dbReference type="EMBL" id="SMQ63950.1"/>
    </source>
</evidence>
<feature type="transmembrane region" description="Helical" evidence="1">
    <location>
        <begin position="42"/>
        <end position="64"/>
    </location>
</feature>
<gene>
    <name evidence="2" type="ORF">SAMN06295905_0892</name>
</gene>
<sequence>MTFEDIPLWAAILVGFLVVFGSFLALVGAIGMARMPSFYQRIHAPTLGTSFGAIGVLAASAILSTIGEDRFIAHEFLIFVFVNVTTPVTLMLLARAALHRDRVEGSSEVPAVMEKPVDQ</sequence>
<keyword evidence="3" id="KW-1185">Reference proteome</keyword>
<accession>A0A1Y6ESL4</accession>
<keyword evidence="1" id="KW-0472">Membrane</keyword>
<dbReference type="GO" id="GO:0015385">
    <property type="term" value="F:sodium:proton antiporter activity"/>
    <property type="evidence" value="ECO:0007669"/>
    <property type="project" value="TreeGrafter"/>
</dbReference>
<dbReference type="RefSeq" id="WP_086469294.1">
    <property type="nucleotide sequence ID" value="NZ_FXWK01000001.1"/>
</dbReference>
<name>A0A1Y6ESL4_9HYPH</name>
<dbReference type="InterPro" id="IPR005133">
    <property type="entry name" value="PhaG_MnhG_YufB"/>
</dbReference>
<organism evidence="2 3">
    <name type="scientific">Devosia lucknowensis</name>
    <dbReference type="NCBI Taxonomy" id="1096929"/>
    <lineage>
        <taxon>Bacteria</taxon>
        <taxon>Pseudomonadati</taxon>
        <taxon>Pseudomonadota</taxon>
        <taxon>Alphaproteobacteria</taxon>
        <taxon>Hyphomicrobiales</taxon>
        <taxon>Devosiaceae</taxon>
        <taxon>Devosia</taxon>
    </lineage>
</organism>
<protein>
    <submittedName>
        <fullName evidence="2">Multisubunit potassium/proton antiporter, PhaG subunit</fullName>
    </submittedName>
</protein>
<dbReference type="NCBIfam" id="TIGR01300">
    <property type="entry name" value="CPA3_mnhG_phaG"/>
    <property type="match status" value="1"/>
</dbReference>
<reference evidence="3" key="1">
    <citation type="submission" date="2017-04" db="EMBL/GenBank/DDBJ databases">
        <authorList>
            <person name="Varghese N."/>
            <person name="Submissions S."/>
        </authorList>
    </citation>
    <scope>NUCLEOTIDE SEQUENCE [LARGE SCALE GENOMIC DNA]</scope>
</reference>
<proteinExistence type="predicted"/>
<dbReference type="PANTHER" id="PTHR34703">
    <property type="entry name" value="ANTIPORTER SUBUNIT MNHG2-RELATED"/>
    <property type="match status" value="1"/>
</dbReference>
<feature type="transmembrane region" description="Helical" evidence="1">
    <location>
        <begin position="6"/>
        <end position="30"/>
    </location>
</feature>
<evidence type="ECO:0000313" key="3">
    <source>
        <dbReference type="Proteomes" id="UP000194474"/>
    </source>
</evidence>
<dbReference type="Proteomes" id="UP000194474">
    <property type="component" value="Unassembled WGS sequence"/>
</dbReference>
<dbReference type="OrthoDB" id="4427992at2"/>
<dbReference type="PANTHER" id="PTHR34703:SF1">
    <property type="entry name" value="ANTIPORTER SUBUNIT MNHG2-RELATED"/>
    <property type="match status" value="1"/>
</dbReference>
<dbReference type="Pfam" id="PF03334">
    <property type="entry name" value="PhaG_MnhG_YufB"/>
    <property type="match status" value="1"/>
</dbReference>
<evidence type="ECO:0000256" key="1">
    <source>
        <dbReference type="SAM" id="Phobius"/>
    </source>
</evidence>